<evidence type="ECO:0000313" key="1">
    <source>
        <dbReference type="EMBL" id="GAV02448.1"/>
    </source>
</evidence>
<protein>
    <submittedName>
        <fullName evidence="1">Uncharacterized protein</fullName>
    </submittedName>
</protein>
<accession>A0A1D1VRT3</accession>
<keyword evidence="2" id="KW-1185">Reference proteome</keyword>
<dbReference type="AlphaFoldDB" id="A0A1D1VRT3"/>
<reference evidence="1 2" key="1">
    <citation type="journal article" date="2016" name="Nat. Commun.">
        <title>Extremotolerant tardigrade genome and improved radiotolerance of human cultured cells by tardigrade-unique protein.</title>
        <authorList>
            <person name="Hashimoto T."/>
            <person name="Horikawa D.D."/>
            <person name="Saito Y."/>
            <person name="Kuwahara H."/>
            <person name="Kozuka-Hata H."/>
            <person name="Shin-I T."/>
            <person name="Minakuchi Y."/>
            <person name="Ohishi K."/>
            <person name="Motoyama A."/>
            <person name="Aizu T."/>
            <person name="Enomoto A."/>
            <person name="Kondo K."/>
            <person name="Tanaka S."/>
            <person name="Hara Y."/>
            <person name="Koshikawa S."/>
            <person name="Sagara H."/>
            <person name="Miura T."/>
            <person name="Yokobori S."/>
            <person name="Miyagawa K."/>
            <person name="Suzuki Y."/>
            <person name="Kubo T."/>
            <person name="Oyama M."/>
            <person name="Kohara Y."/>
            <person name="Fujiyama A."/>
            <person name="Arakawa K."/>
            <person name="Katayama T."/>
            <person name="Toyoda A."/>
            <person name="Kunieda T."/>
        </authorList>
    </citation>
    <scope>NUCLEOTIDE SEQUENCE [LARGE SCALE GENOMIC DNA]</scope>
    <source>
        <strain evidence="1 2">YOKOZUNA-1</strain>
    </source>
</reference>
<dbReference type="Proteomes" id="UP000186922">
    <property type="component" value="Unassembled WGS sequence"/>
</dbReference>
<name>A0A1D1VRT3_RAMVA</name>
<evidence type="ECO:0000313" key="2">
    <source>
        <dbReference type="Proteomes" id="UP000186922"/>
    </source>
</evidence>
<organism evidence="1 2">
    <name type="scientific">Ramazzottius varieornatus</name>
    <name type="common">Water bear</name>
    <name type="synonym">Tardigrade</name>
    <dbReference type="NCBI Taxonomy" id="947166"/>
    <lineage>
        <taxon>Eukaryota</taxon>
        <taxon>Metazoa</taxon>
        <taxon>Ecdysozoa</taxon>
        <taxon>Tardigrada</taxon>
        <taxon>Eutardigrada</taxon>
        <taxon>Parachela</taxon>
        <taxon>Hypsibioidea</taxon>
        <taxon>Ramazzottiidae</taxon>
        <taxon>Ramazzottius</taxon>
    </lineage>
</organism>
<comment type="caution">
    <text evidence="1">The sequence shown here is derived from an EMBL/GenBank/DDBJ whole genome shotgun (WGS) entry which is preliminary data.</text>
</comment>
<dbReference type="EMBL" id="BDGG01000008">
    <property type="protein sequence ID" value="GAV02448.1"/>
    <property type="molecule type" value="Genomic_DNA"/>
</dbReference>
<sequence length="116" mass="13540">MSRFYPVQLSSTHLLFLQAFPIRNLFSQIRDSSSQATTCDCVGCQERCSTFHDSVRLWIMRLFLRILCLKMTVTDPDTSLTARKSKRRDLSMEGKKVEAKGSECFTSLRCCRKWRF</sequence>
<gene>
    <name evidence="1" type="primary">RvY_13013-1</name>
    <name evidence="1" type="synonym">RvY_13013.1</name>
    <name evidence="1" type="ORF">RvY_13013</name>
</gene>
<proteinExistence type="predicted"/>